<keyword evidence="8 10" id="KW-0503">Monooxygenase</keyword>
<dbReference type="InterPro" id="IPR001128">
    <property type="entry name" value="Cyt_P450"/>
</dbReference>
<evidence type="ECO:0000256" key="10">
    <source>
        <dbReference type="RuleBase" id="RU000461"/>
    </source>
</evidence>
<keyword evidence="5 9" id="KW-0479">Metal-binding</keyword>
<dbReference type="Pfam" id="PF00067">
    <property type="entry name" value="p450"/>
    <property type="match status" value="1"/>
</dbReference>
<gene>
    <name evidence="11" type="ORF">OE88DRAFT_1627533</name>
</gene>
<dbReference type="GO" id="GO:0016705">
    <property type="term" value="F:oxidoreductase activity, acting on paired donors, with incorporation or reduction of molecular oxygen"/>
    <property type="evidence" value="ECO:0007669"/>
    <property type="project" value="InterPro"/>
</dbReference>
<dbReference type="SUPFAM" id="SSF48264">
    <property type="entry name" value="Cytochrome P450"/>
    <property type="match status" value="1"/>
</dbReference>
<comment type="cofactor">
    <cofactor evidence="1 9">
        <name>heme</name>
        <dbReference type="ChEBI" id="CHEBI:30413"/>
    </cofactor>
</comment>
<dbReference type="InterPro" id="IPR050121">
    <property type="entry name" value="Cytochrome_P450_monoxygenase"/>
</dbReference>
<evidence type="ECO:0000256" key="8">
    <source>
        <dbReference type="ARBA" id="ARBA00023033"/>
    </source>
</evidence>
<comment type="pathway">
    <text evidence="2">Secondary metabolite biosynthesis.</text>
</comment>
<keyword evidence="6 10" id="KW-0560">Oxidoreductase</keyword>
<keyword evidence="4 9" id="KW-0349">Heme</keyword>
<dbReference type="PANTHER" id="PTHR24305">
    <property type="entry name" value="CYTOCHROME P450"/>
    <property type="match status" value="1"/>
</dbReference>
<sequence length="532" mass="58821">MAAAALPITAILYKIFRRTPLASIAGPPSQSWLLGNVLELAQGAAGEVPYAWKQRYGSVIKYKGPFGEDRLMVSDPKALQHIFNTSSHDFCKPKESLVFLYELSGPNIVAVEGEAHRRQRKIILPAFGPSEIRALFPVFQEVGQQLVSKWQNMIGDQKSIEINVNNWLSRAALDAVGQAGFNYTFGAIDDAQTELGKAYNNLAVDTASTQAYGKALLDAIISNLPPVIMASMFRYFPAQWLSRIREAKRTAYKVAKQLVVKAQEVEAGTSRHDIMSLLVKANASEESKSRLSDEELYAQMSVMLLAGHETTATSLSWALWVLAGHKDVQHRMRQEILAAEDDARSQGEASLSLTQVEKLPYFQAVLKESMRLHPAIFQNFRVAARDVVVSLSKPVMSASGVPVNEVAIPAGTRIVTSYSCYNRDKDIWGDDANEFKPERWLSESETPAQGLSLGVVGHLMNFGTGGRTCVGWRFAMAEMQCFLLELVKNFEFDIDPKKEIVKIGDIVAIPVVVGEEEKGAQLPLYVSLVPRR</sequence>
<dbReference type="STRING" id="5364.A0A5C3NA19"/>
<evidence type="ECO:0000313" key="11">
    <source>
        <dbReference type="EMBL" id="TFK52808.1"/>
    </source>
</evidence>
<feature type="binding site" description="axial binding residue" evidence="9">
    <location>
        <position position="469"/>
    </location>
    <ligand>
        <name>heme</name>
        <dbReference type="ChEBI" id="CHEBI:30413"/>
    </ligand>
    <ligandPart>
        <name>Fe</name>
        <dbReference type="ChEBI" id="CHEBI:18248"/>
    </ligandPart>
</feature>
<dbReference type="CDD" id="cd11069">
    <property type="entry name" value="CYP_FUM15-like"/>
    <property type="match status" value="1"/>
</dbReference>
<name>A0A5C3NA19_9AGAM</name>
<dbReference type="GO" id="GO:0004497">
    <property type="term" value="F:monooxygenase activity"/>
    <property type="evidence" value="ECO:0007669"/>
    <property type="project" value="UniProtKB-KW"/>
</dbReference>
<keyword evidence="7 9" id="KW-0408">Iron</keyword>
<dbReference type="GO" id="GO:0005506">
    <property type="term" value="F:iron ion binding"/>
    <property type="evidence" value="ECO:0007669"/>
    <property type="project" value="InterPro"/>
</dbReference>
<reference evidence="11 12" key="1">
    <citation type="journal article" date="2019" name="Nat. Ecol. Evol.">
        <title>Megaphylogeny resolves global patterns of mushroom evolution.</title>
        <authorList>
            <person name="Varga T."/>
            <person name="Krizsan K."/>
            <person name="Foldi C."/>
            <person name="Dima B."/>
            <person name="Sanchez-Garcia M."/>
            <person name="Sanchez-Ramirez S."/>
            <person name="Szollosi G.J."/>
            <person name="Szarkandi J.G."/>
            <person name="Papp V."/>
            <person name="Albert L."/>
            <person name="Andreopoulos W."/>
            <person name="Angelini C."/>
            <person name="Antonin V."/>
            <person name="Barry K.W."/>
            <person name="Bougher N.L."/>
            <person name="Buchanan P."/>
            <person name="Buyck B."/>
            <person name="Bense V."/>
            <person name="Catcheside P."/>
            <person name="Chovatia M."/>
            <person name="Cooper J."/>
            <person name="Damon W."/>
            <person name="Desjardin D."/>
            <person name="Finy P."/>
            <person name="Geml J."/>
            <person name="Haridas S."/>
            <person name="Hughes K."/>
            <person name="Justo A."/>
            <person name="Karasinski D."/>
            <person name="Kautmanova I."/>
            <person name="Kiss B."/>
            <person name="Kocsube S."/>
            <person name="Kotiranta H."/>
            <person name="LaButti K.M."/>
            <person name="Lechner B.E."/>
            <person name="Liimatainen K."/>
            <person name="Lipzen A."/>
            <person name="Lukacs Z."/>
            <person name="Mihaltcheva S."/>
            <person name="Morgado L.N."/>
            <person name="Niskanen T."/>
            <person name="Noordeloos M.E."/>
            <person name="Ohm R.A."/>
            <person name="Ortiz-Santana B."/>
            <person name="Ovrebo C."/>
            <person name="Racz N."/>
            <person name="Riley R."/>
            <person name="Savchenko A."/>
            <person name="Shiryaev A."/>
            <person name="Soop K."/>
            <person name="Spirin V."/>
            <person name="Szebenyi C."/>
            <person name="Tomsovsky M."/>
            <person name="Tulloss R.E."/>
            <person name="Uehling J."/>
            <person name="Grigoriev I.V."/>
            <person name="Vagvolgyi C."/>
            <person name="Papp T."/>
            <person name="Martin F.M."/>
            <person name="Miettinen O."/>
            <person name="Hibbett D.S."/>
            <person name="Nagy L.G."/>
        </authorList>
    </citation>
    <scope>NUCLEOTIDE SEQUENCE [LARGE SCALE GENOMIC DNA]</scope>
    <source>
        <strain evidence="11 12">OMC1185</strain>
    </source>
</reference>
<dbReference type="Proteomes" id="UP000305948">
    <property type="component" value="Unassembled WGS sequence"/>
</dbReference>
<evidence type="ECO:0000256" key="9">
    <source>
        <dbReference type="PIRSR" id="PIRSR602401-1"/>
    </source>
</evidence>
<evidence type="ECO:0000256" key="5">
    <source>
        <dbReference type="ARBA" id="ARBA00022723"/>
    </source>
</evidence>
<keyword evidence="12" id="KW-1185">Reference proteome</keyword>
<evidence type="ECO:0000256" key="4">
    <source>
        <dbReference type="ARBA" id="ARBA00022617"/>
    </source>
</evidence>
<dbReference type="PROSITE" id="PS00086">
    <property type="entry name" value="CYTOCHROME_P450"/>
    <property type="match status" value="1"/>
</dbReference>
<evidence type="ECO:0000256" key="3">
    <source>
        <dbReference type="ARBA" id="ARBA00010617"/>
    </source>
</evidence>
<dbReference type="PANTHER" id="PTHR24305:SF166">
    <property type="entry name" value="CYTOCHROME P450 12A4, MITOCHONDRIAL-RELATED"/>
    <property type="match status" value="1"/>
</dbReference>
<dbReference type="PRINTS" id="PR00463">
    <property type="entry name" value="EP450I"/>
</dbReference>
<dbReference type="AlphaFoldDB" id="A0A5C3NA19"/>
<evidence type="ECO:0000313" key="12">
    <source>
        <dbReference type="Proteomes" id="UP000305948"/>
    </source>
</evidence>
<dbReference type="EMBL" id="ML213508">
    <property type="protein sequence ID" value="TFK52808.1"/>
    <property type="molecule type" value="Genomic_DNA"/>
</dbReference>
<dbReference type="InterPro" id="IPR002401">
    <property type="entry name" value="Cyt_P450_E_grp-I"/>
</dbReference>
<dbReference type="GO" id="GO:0020037">
    <property type="term" value="F:heme binding"/>
    <property type="evidence" value="ECO:0007669"/>
    <property type="project" value="InterPro"/>
</dbReference>
<evidence type="ECO:0000256" key="6">
    <source>
        <dbReference type="ARBA" id="ARBA00023002"/>
    </source>
</evidence>
<evidence type="ECO:0000256" key="7">
    <source>
        <dbReference type="ARBA" id="ARBA00023004"/>
    </source>
</evidence>
<organism evidence="11 12">
    <name type="scientific">Heliocybe sulcata</name>
    <dbReference type="NCBI Taxonomy" id="5364"/>
    <lineage>
        <taxon>Eukaryota</taxon>
        <taxon>Fungi</taxon>
        <taxon>Dikarya</taxon>
        <taxon>Basidiomycota</taxon>
        <taxon>Agaricomycotina</taxon>
        <taxon>Agaricomycetes</taxon>
        <taxon>Gloeophyllales</taxon>
        <taxon>Gloeophyllaceae</taxon>
        <taxon>Heliocybe</taxon>
    </lineage>
</organism>
<dbReference type="InterPro" id="IPR036396">
    <property type="entry name" value="Cyt_P450_sf"/>
</dbReference>
<dbReference type="PRINTS" id="PR00385">
    <property type="entry name" value="P450"/>
</dbReference>
<protein>
    <submittedName>
        <fullName evidence="11">Cytochrome P450</fullName>
    </submittedName>
</protein>
<accession>A0A5C3NA19</accession>
<dbReference type="Gene3D" id="1.10.630.10">
    <property type="entry name" value="Cytochrome P450"/>
    <property type="match status" value="1"/>
</dbReference>
<evidence type="ECO:0000256" key="2">
    <source>
        <dbReference type="ARBA" id="ARBA00005179"/>
    </source>
</evidence>
<proteinExistence type="inferred from homology"/>
<evidence type="ECO:0000256" key="1">
    <source>
        <dbReference type="ARBA" id="ARBA00001971"/>
    </source>
</evidence>
<dbReference type="OrthoDB" id="1470350at2759"/>
<comment type="similarity">
    <text evidence="3 10">Belongs to the cytochrome P450 family.</text>
</comment>
<dbReference type="InterPro" id="IPR017972">
    <property type="entry name" value="Cyt_P450_CS"/>
</dbReference>